<dbReference type="InterPro" id="IPR010730">
    <property type="entry name" value="HET"/>
</dbReference>
<name>A0A4S8MLK5_DENBC</name>
<reference evidence="2 3" key="1">
    <citation type="journal article" date="2019" name="Nat. Ecol. Evol.">
        <title>Megaphylogeny resolves global patterns of mushroom evolution.</title>
        <authorList>
            <person name="Varga T."/>
            <person name="Krizsan K."/>
            <person name="Foldi C."/>
            <person name="Dima B."/>
            <person name="Sanchez-Garcia M."/>
            <person name="Sanchez-Ramirez S."/>
            <person name="Szollosi G.J."/>
            <person name="Szarkandi J.G."/>
            <person name="Papp V."/>
            <person name="Albert L."/>
            <person name="Andreopoulos W."/>
            <person name="Angelini C."/>
            <person name="Antonin V."/>
            <person name="Barry K.W."/>
            <person name="Bougher N.L."/>
            <person name="Buchanan P."/>
            <person name="Buyck B."/>
            <person name="Bense V."/>
            <person name="Catcheside P."/>
            <person name="Chovatia M."/>
            <person name="Cooper J."/>
            <person name="Damon W."/>
            <person name="Desjardin D."/>
            <person name="Finy P."/>
            <person name="Geml J."/>
            <person name="Haridas S."/>
            <person name="Hughes K."/>
            <person name="Justo A."/>
            <person name="Karasinski D."/>
            <person name="Kautmanova I."/>
            <person name="Kiss B."/>
            <person name="Kocsube S."/>
            <person name="Kotiranta H."/>
            <person name="LaButti K.M."/>
            <person name="Lechner B.E."/>
            <person name="Liimatainen K."/>
            <person name="Lipzen A."/>
            <person name="Lukacs Z."/>
            <person name="Mihaltcheva S."/>
            <person name="Morgado L.N."/>
            <person name="Niskanen T."/>
            <person name="Noordeloos M.E."/>
            <person name="Ohm R.A."/>
            <person name="Ortiz-Santana B."/>
            <person name="Ovrebo C."/>
            <person name="Racz N."/>
            <person name="Riley R."/>
            <person name="Savchenko A."/>
            <person name="Shiryaev A."/>
            <person name="Soop K."/>
            <person name="Spirin V."/>
            <person name="Szebenyi C."/>
            <person name="Tomsovsky M."/>
            <person name="Tulloss R.E."/>
            <person name="Uehling J."/>
            <person name="Grigoriev I.V."/>
            <person name="Vagvolgyi C."/>
            <person name="Papp T."/>
            <person name="Martin F.M."/>
            <person name="Miettinen O."/>
            <person name="Hibbett D.S."/>
            <person name="Nagy L.G."/>
        </authorList>
    </citation>
    <scope>NUCLEOTIDE SEQUENCE [LARGE SCALE GENOMIC DNA]</scope>
    <source>
        <strain evidence="2 3">CBS 962.96</strain>
    </source>
</reference>
<dbReference type="AlphaFoldDB" id="A0A4S8MLK5"/>
<dbReference type="EMBL" id="ML179063">
    <property type="protein sequence ID" value="THV03760.1"/>
    <property type="molecule type" value="Genomic_DNA"/>
</dbReference>
<sequence>MNSVPGMSSRPSYSSLCSLTPSGISSDHYSTVFPFSSLSDKELGPFWPDSGYSSHRLVLEQHGHKTSIKNPTSLALMARTDICPLRFIDAFTLQLVEFNRDETIPPYAILSHRWREEVVYEEFINPRKDTKTKLGYQKILGSCRQALQDDIRFIWIDTCCINQGDPNDIAMNITSMYAYYQNAEVCYVYLMDVVKRRDICYSRDKFGQTGSEWLKRGWTMQELVAPRTVIFFNKQWMYLGDKHELRRGISQITNISPTALSGEQSLQDIDILTRMAWATNRETTKPQDKAYCLQGLFGVVVEPDYDEDMSTSFNRLGEVLCNAQPELKERLGIPDDFFNNPSLYEKSFYDLAWDKSVDIWYQDYAAARDRGLLKHFDNYDEALGRSDRV</sequence>
<protein>
    <submittedName>
        <fullName evidence="2">HET-domain-containing protein</fullName>
    </submittedName>
</protein>
<accession>A0A4S8MLK5</accession>
<organism evidence="2 3">
    <name type="scientific">Dendrothele bispora (strain CBS 962.96)</name>
    <dbReference type="NCBI Taxonomy" id="1314807"/>
    <lineage>
        <taxon>Eukaryota</taxon>
        <taxon>Fungi</taxon>
        <taxon>Dikarya</taxon>
        <taxon>Basidiomycota</taxon>
        <taxon>Agaricomycotina</taxon>
        <taxon>Agaricomycetes</taxon>
        <taxon>Agaricomycetidae</taxon>
        <taxon>Agaricales</taxon>
        <taxon>Agaricales incertae sedis</taxon>
        <taxon>Dendrothele</taxon>
    </lineage>
</organism>
<dbReference type="PANTHER" id="PTHR10622:SF10">
    <property type="entry name" value="HET DOMAIN-CONTAINING PROTEIN"/>
    <property type="match status" value="1"/>
</dbReference>
<proteinExistence type="predicted"/>
<evidence type="ECO:0000313" key="3">
    <source>
        <dbReference type="Proteomes" id="UP000297245"/>
    </source>
</evidence>
<dbReference type="Pfam" id="PF06985">
    <property type="entry name" value="HET"/>
    <property type="match status" value="1"/>
</dbReference>
<gene>
    <name evidence="2" type="ORF">K435DRAFT_962263</name>
</gene>
<dbReference type="OrthoDB" id="5122891at2759"/>
<evidence type="ECO:0000259" key="1">
    <source>
        <dbReference type="Pfam" id="PF06985"/>
    </source>
</evidence>
<dbReference type="PANTHER" id="PTHR10622">
    <property type="entry name" value="HET DOMAIN-CONTAINING PROTEIN"/>
    <property type="match status" value="1"/>
</dbReference>
<feature type="domain" description="Heterokaryon incompatibility" evidence="1">
    <location>
        <begin position="107"/>
        <end position="193"/>
    </location>
</feature>
<keyword evidence="3" id="KW-1185">Reference proteome</keyword>
<evidence type="ECO:0000313" key="2">
    <source>
        <dbReference type="EMBL" id="THV03760.1"/>
    </source>
</evidence>
<dbReference type="Proteomes" id="UP000297245">
    <property type="component" value="Unassembled WGS sequence"/>
</dbReference>